<sequence length="93" mass="11042">MAEQLAWECDQHDDPFECSDALIDYDLRFDEYGLIVHNGGRSVLLIQFCPWCGTRLPDSCRERWFDALEQRGIEPWSAEMPVEFEDDRWRRAS</sequence>
<dbReference type="InterPro" id="IPR053918">
    <property type="entry name" value="DUF6980"/>
</dbReference>
<name>A0A1M7QTG0_9ACTN</name>
<reference evidence="2 3" key="1">
    <citation type="submission" date="2016-11" db="EMBL/GenBank/DDBJ databases">
        <authorList>
            <person name="Jaros S."/>
            <person name="Januszkiewicz K."/>
            <person name="Wedrychowicz H."/>
        </authorList>
    </citation>
    <scope>NUCLEOTIDE SEQUENCE [LARGE SCALE GENOMIC DNA]</scope>
    <source>
        <strain evidence="2 3">DSM 46144</strain>
    </source>
</reference>
<evidence type="ECO:0000313" key="2">
    <source>
        <dbReference type="EMBL" id="SHN35013.1"/>
    </source>
</evidence>
<feature type="domain" description="DUF6980" evidence="1">
    <location>
        <begin position="1"/>
        <end position="91"/>
    </location>
</feature>
<proteinExistence type="predicted"/>
<dbReference type="AlphaFoldDB" id="A0A1M7QTG0"/>
<dbReference type="Pfam" id="PF22400">
    <property type="entry name" value="DUF6980"/>
    <property type="match status" value="1"/>
</dbReference>
<evidence type="ECO:0000313" key="3">
    <source>
        <dbReference type="Proteomes" id="UP000184440"/>
    </source>
</evidence>
<dbReference type="OrthoDB" id="4206464at2"/>
<gene>
    <name evidence="2" type="ORF">SAMN05443668_105336</name>
</gene>
<dbReference type="Proteomes" id="UP000184440">
    <property type="component" value="Unassembled WGS sequence"/>
</dbReference>
<dbReference type="EMBL" id="FRCS01000005">
    <property type="protein sequence ID" value="SHN35013.1"/>
    <property type="molecule type" value="Genomic_DNA"/>
</dbReference>
<accession>A0A1M7QTG0</accession>
<keyword evidence="3" id="KW-1185">Reference proteome</keyword>
<organism evidence="2 3">
    <name type="scientific">Cryptosporangium aurantiacum</name>
    <dbReference type="NCBI Taxonomy" id="134849"/>
    <lineage>
        <taxon>Bacteria</taxon>
        <taxon>Bacillati</taxon>
        <taxon>Actinomycetota</taxon>
        <taxon>Actinomycetes</taxon>
        <taxon>Cryptosporangiales</taxon>
        <taxon>Cryptosporangiaceae</taxon>
        <taxon>Cryptosporangium</taxon>
    </lineage>
</organism>
<evidence type="ECO:0000259" key="1">
    <source>
        <dbReference type="Pfam" id="PF22400"/>
    </source>
</evidence>
<protein>
    <recommendedName>
        <fullName evidence="1">DUF6980 domain-containing protein</fullName>
    </recommendedName>
</protein>